<feature type="transmembrane region" description="Helical" evidence="1">
    <location>
        <begin position="21"/>
        <end position="42"/>
    </location>
</feature>
<dbReference type="Proteomes" id="UP000649151">
    <property type="component" value="Unassembled WGS sequence"/>
</dbReference>
<keyword evidence="1" id="KW-1133">Transmembrane helix</keyword>
<feature type="transmembrane region" description="Helical" evidence="1">
    <location>
        <begin position="68"/>
        <end position="91"/>
    </location>
</feature>
<name>A0ABR7IQ16_9CLOT</name>
<dbReference type="RefSeq" id="WP_069988885.1">
    <property type="nucleotide sequence ID" value="NZ_JACOQK010000001.1"/>
</dbReference>
<evidence type="ECO:0000256" key="1">
    <source>
        <dbReference type="SAM" id="Phobius"/>
    </source>
</evidence>
<evidence type="ECO:0000313" key="3">
    <source>
        <dbReference type="Proteomes" id="UP000649151"/>
    </source>
</evidence>
<dbReference type="Pfam" id="PF01944">
    <property type="entry name" value="SpoIIM"/>
    <property type="match status" value="1"/>
</dbReference>
<keyword evidence="1" id="KW-0812">Transmembrane</keyword>
<keyword evidence="1" id="KW-0472">Membrane</keyword>
<organism evidence="2 3">
    <name type="scientific">Clostridium facile</name>
    <dbReference type="NCBI Taxonomy" id="2763035"/>
    <lineage>
        <taxon>Bacteria</taxon>
        <taxon>Bacillati</taxon>
        <taxon>Bacillota</taxon>
        <taxon>Clostridia</taxon>
        <taxon>Eubacteriales</taxon>
        <taxon>Clostridiaceae</taxon>
        <taxon>Clostridium</taxon>
    </lineage>
</organism>
<feature type="transmembrane region" description="Helical" evidence="1">
    <location>
        <begin position="181"/>
        <end position="206"/>
    </location>
</feature>
<keyword evidence="3" id="KW-1185">Reference proteome</keyword>
<dbReference type="EMBL" id="JACOQK010000001">
    <property type="protein sequence ID" value="MBC5787173.1"/>
    <property type="molecule type" value="Genomic_DNA"/>
</dbReference>
<accession>A0ABR7IQ16</accession>
<evidence type="ECO:0000313" key="2">
    <source>
        <dbReference type="EMBL" id="MBC5787173.1"/>
    </source>
</evidence>
<feature type="transmembrane region" description="Helical" evidence="1">
    <location>
        <begin position="98"/>
        <end position="119"/>
    </location>
</feature>
<sequence>MKRTGKFISNGKLTIRWNQKTFFQLILLLFIIGMIYGAVLAGTSSEEMLNKLSFLTQGFMDQRAEQSLVYTFLNSLGSTASLLLTLFLLGFCAIGQPFAGFVPIFRGLGLGLSMGSFYLQDGIKGVLFCLLLLLPPAAISTFALILGTRESIKFSNLFFSVLLPDKNLETKGMLKLYCTKFGVLFGILLVSALIDCICTFLFAGFFGGV</sequence>
<feature type="transmembrane region" description="Helical" evidence="1">
    <location>
        <begin position="125"/>
        <end position="146"/>
    </location>
</feature>
<gene>
    <name evidence="2" type="ORF">H8Z77_03925</name>
</gene>
<proteinExistence type="predicted"/>
<dbReference type="InterPro" id="IPR002798">
    <property type="entry name" value="SpoIIM-like"/>
</dbReference>
<protein>
    <submittedName>
        <fullName evidence="2">Stage II sporulation protein M</fullName>
    </submittedName>
</protein>
<comment type="caution">
    <text evidence="2">The sequence shown here is derived from an EMBL/GenBank/DDBJ whole genome shotgun (WGS) entry which is preliminary data.</text>
</comment>
<reference evidence="2 3" key="1">
    <citation type="submission" date="2020-08" db="EMBL/GenBank/DDBJ databases">
        <title>Genome public.</title>
        <authorList>
            <person name="Liu C."/>
            <person name="Sun Q."/>
        </authorList>
    </citation>
    <scope>NUCLEOTIDE SEQUENCE [LARGE SCALE GENOMIC DNA]</scope>
    <source>
        <strain evidence="2 3">NSJ-27</strain>
    </source>
</reference>